<dbReference type="OrthoDB" id="1493972at2"/>
<organism evidence="2 3">
    <name type="scientific">Chitinophaga silvisoli</name>
    <dbReference type="NCBI Taxonomy" id="2291814"/>
    <lineage>
        <taxon>Bacteria</taxon>
        <taxon>Pseudomonadati</taxon>
        <taxon>Bacteroidota</taxon>
        <taxon>Chitinophagia</taxon>
        <taxon>Chitinophagales</taxon>
        <taxon>Chitinophagaceae</taxon>
        <taxon>Chitinophaga</taxon>
    </lineage>
</organism>
<evidence type="ECO:0000256" key="1">
    <source>
        <dbReference type="SAM" id="SignalP"/>
    </source>
</evidence>
<feature type="signal peptide" evidence="1">
    <location>
        <begin position="1"/>
        <end position="19"/>
    </location>
</feature>
<dbReference type="PROSITE" id="PS51257">
    <property type="entry name" value="PROKAR_LIPOPROTEIN"/>
    <property type="match status" value="1"/>
</dbReference>
<dbReference type="EMBL" id="QTJV01000012">
    <property type="protein sequence ID" value="RFM31880.1"/>
    <property type="molecule type" value="Genomic_DNA"/>
</dbReference>
<comment type="caution">
    <text evidence="2">The sequence shown here is derived from an EMBL/GenBank/DDBJ whole genome shotgun (WGS) entry which is preliminary data.</text>
</comment>
<protein>
    <recommendedName>
        <fullName evidence="4">Lipocalin-like domain-containing protein</fullName>
    </recommendedName>
</protein>
<name>A0A3E1NVC9_9BACT</name>
<keyword evidence="3" id="KW-1185">Reference proteome</keyword>
<accession>A0A3E1NVC9</accession>
<dbReference type="RefSeq" id="WP_116856588.1">
    <property type="nucleotide sequence ID" value="NZ_QTJV01000012.1"/>
</dbReference>
<keyword evidence="1" id="KW-0732">Signal</keyword>
<gene>
    <name evidence="2" type="ORF">DXN04_27370</name>
</gene>
<proteinExistence type="predicted"/>
<reference evidence="2 3" key="1">
    <citation type="submission" date="2018-08" db="EMBL/GenBank/DDBJ databases">
        <title>Chitinophaga sp. K20C18050901, a novel bacterium isolated from forest soil.</title>
        <authorList>
            <person name="Wang C."/>
        </authorList>
    </citation>
    <scope>NUCLEOTIDE SEQUENCE [LARGE SCALE GENOMIC DNA]</scope>
    <source>
        <strain evidence="2 3">K20C18050901</strain>
    </source>
</reference>
<evidence type="ECO:0008006" key="4">
    <source>
        <dbReference type="Google" id="ProtNLM"/>
    </source>
</evidence>
<evidence type="ECO:0000313" key="2">
    <source>
        <dbReference type="EMBL" id="RFM31880.1"/>
    </source>
</evidence>
<sequence length="136" mass="15443">MKLYLLLFSTLLFACQPQATTRINGTWRLLSQTSIAKGDTTVTDYTKDQEMIKIINDTHFAFLKHGSAFDAGGGRYTLAGDQYTEHLDYYNNKDWEGGVFKFTLTIHGDTLIQKGIEKVEGTGVDHEIIERYIKVK</sequence>
<dbReference type="Proteomes" id="UP000261174">
    <property type="component" value="Unassembled WGS sequence"/>
</dbReference>
<dbReference type="AlphaFoldDB" id="A0A3E1NVC9"/>
<feature type="chain" id="PRO_5017696540" description="Lipocalin-like domain-containing protein" evidence="1">
    <location>
        <begin position="20"/>
        <end position="136"/>
    </location>
</feature>
<evidence type="ECO:0000313" key="3">
    <source>
        <dbReference type="Proteomes" id="UP000261174"/>
    </source>
</evidence>